<sequence length="64" mass="7454">MITSNRLFYTVPELAEMIPLGKNSLYRLVNQKDFPKLIVGKKILIPADELEKYLANKLYDKIEL</sequence>
<accession>A0ABU7W1T3</accession>
<evidence type="ECO:0000313" key="3">
    <source>
        <dbReference type="Proteomes" id="UP001306950"/>
    </source>
</evidence>
<keyword evidence="3" id="KW-1185">Reference proteome</keyword>
<feature type="domain" description="Helix-turn-helix" evidence="1">
    <location>
        <begin position="8"/>
        <end position="56"/>
    </location>
</feature>
<protein>
    <submittedName>
        <fullName evidence="2">Helix-turn-helix domain-containing protein</fullName>
    </submittedName>
</protein>
<evidence type="ECO:0000259" key="1">
    <source>
        <dbReference type="Pfam" id="PF12728"/>
    </source>
</evidence>
<dbReference type="InterPro" id="IPR010093">
    <property type="entry name" value="SinI_DNA-bd"/>
</dbReference>
<dbReference type="RefSeq" id="WP_331849212.1">
    <property type="nucleotide sequence ID" value="NZ_JAZHPZ010000023.1"/>
</dbReference>
<dbReference type="InterPro" id="IPR038148">
    <property type="entry name" value="Tn1545/Tn916_Xis"/>
</dbReference>
<dbReference type="Pfam" id="PF12728">
    <property type="entry name" value="HTH_17"/>
    <property type="match status" value="1"/>
</dbReference>
<proteinExistence type="predicted"/>
<dbReference type="Gene3D" id="3.90.105.50">
    <property type="match status" value="1"/>
</dbReference>
<dbReference type="InterPro" id="IPR041657">
    <property type="entry name" value="HTH_17"/>
</dbReference>
<comment type="caution">
    <text evidence="2">The sequence shown here is derived from an EMBL/GenBank/DDBJ whole genome shotgun (WGS) entry which is preliminary data.</text>
</comment>
<dbReference type="Proteomes" id="UP001306950">
    <property type="component" value="Unassembled WGS sequence"/>
</dbReference>
<organism evidence="2 3">
    <name type="scientific">Paenibacillus haidiansis</name>
    <dbReference type="NCBI Taxonomy" id="1574488"/>
    <lineage>
        <taxon>Bacteria</taxon>
        <taxon>Bacillati</taxon>
        <taxon>Bacillota</taxon>
        <taxon>Bacilli</taxon>
        <taxon>Bacillales</taxon>
        <taxon>Paenibacillaceae</taxon>
        <taxon>Paenibacillus</taxon>
    </lineage>
</organism>
<dbReference type="NCBIfam" id="TIGR01764">
    <property type="entry name" value="excise"/>
    <property type="match status" value="1"/>
</dbReference>
<reference evidence="2 3" key="1">
    <citation type="submission" date="2024-02" db="EMBL/GenBank/DDBJ databases">
        <title>A nitrogen-fixing paenibacillus bacterium.</title>
        <authorList>
            <person name="Zhang W.L."/>
            <person name="Chen S.F."/>
        </authorList>
    </citation>
    <scope>NUCLEOTIDE SEQUENCE [LARGE SCALE GENOMIC DNA]</scope>
    <source>
        <strain evidence="2 3">M1</strain>
    </source>
</reference>
<name>A0ABU7W1T3_9BACL</name>
<evidence type="ECO:0000313" key="2">
    <source>
        <dbReference type="EMBL" id="MEF2969107.1"/>
    </source>
</evidence>
<gene>
    <name evidence="2" type="ORF">V3851_25315</name>
</gene>
<dbReference type="EMBL" id="JAZHPZ010000023">
    <property type="protein sequence ID" value="MEF2969107.1"/>
    <property type="molecule type" value="Genomic_DNA"/>
</dbReference>